<dbReference type="Proteomes" id="UP000233440">
    <property type="component" value="Unassembled WGS sequence"/>
</dbReference>
<accession>A0A2N3LEI0</accession>
<gene>
    <name evidence="2" type="ORF">CWO92_21170</name>
</gene>
<keyword evidence="1" id="KW-0812">Transmembrane</keyword>
<sequence length="138" mass="16568">MHEEIKNALAEIIGDRSIKGREWFFPKNVDNRYKIFANMTLKEILKFILPAAVLSVIVAIIPPYSVPPYSNLIFWFIKLIVIAIIFSVPVFYVNYRPVKYRDNIRTQDFIKEYLEYKKMKKMYFIKPRKKPWESEIID</sequence>
<proteinExistence type="predicted"/>
<name>A0A2N3LEI0_9BACI</name>
<feature type="transmembrane region" description="Helical" evidence="1">
    <location>
        <begin position="72"/>
        <end position="95"/>
    </location>
</feature>
<dbReference type="RefSeq" id="WP_101356195.1">
    <property type="nucleotide sequence ID" value="NZ_PIQO01000023.1"/>
</dbReference>
<evidence type="ECO:0000313" key="3">
    <source>
        <dbReference type="Proteomes" id="UP000233440"/>
    </source>
</evidence>
<evidence type="ECO:0008006" key="4">
    <source>
        <dbReference type="Google" id="ProtNLM"/>
    </source>
</evidence>
<dbReference type="AlphaFoldDB" id="A0A2N3LEI0"/>
<protein>
    <recommendedName>
        <fullName evidence="4">Conjugal transfer protein</fullName>
    </recommendedName>
</protein>
<keyword evidence="3" id="KW-1185">Reference proteome</keyword>
<dbReference type="EMBL" id="PIQO01000023">
    <property type="protein sequence ID" value="PKR83050.1"/>
    <property type="molecule type" value="Genomic_DNA"/>
</dbReference>
<organism evidence="2 3">
    <name type="scientific">Heyndrickxia camelliae</name>
    <dbReference type="NCBI Taxonomy" id="1707093"/>
    <lineage>
        <taxon>Bacteria</taxon>
        <taxon>Bacillati</taxon>
        <taxon>Bacillota</taxon>
        <taxon>Bacilli</taxon>
        <taxon>Bacillales</taxon>
        <taxon>Bacillaceae</taxon>
        <taxon>Heyndrickxia</taxon>
    </lineage>
</organism>
<keyword evidence="1" id="KW-0472">Membrane</keyword>
<dbReference type="OrthoDB" id="2871762at2"/>
<comment type="caution">
    <text evidence="2">The sequence shown here is derived from an EMBL/GenBank/DDBJ whole genome shotgun (WGS) entry which is preliminary data.</text>
</comment>
<keyword evidence="1" id="KW-1133">Transmembrane helix</keyword>
<evidence type="ECO:0000256" key="1">
    <source>
        <dbReference type="SAM" id="Phobius"/>
    </source>
</evidence>
<reference evidence="2 3" key="1">
    <citation type="submission" date="2017-11" db="EMBL/GenBank/DDBJ databases">
        <title>Bacillus camelliae sp. nov., isolated from pu'er tea.</title>
        <authorList>
            <person name="Niu L."/>
        </authorList>
    </citation>
    <scope>NUCLEOTIDE SEQUENCE [LARGE SCALE GENOMIC DNA]</scope>
    <source>
        <strain evidence="2 3">7578-1</strain>
    </source>
</reference>
<feature type="transmembrane region" description="Helical" evidence="1">
    <location>
        <begin position="44"/>
        <end position="66"/>
    </location>
</feature>
<evidence type="ECO:0000313" key="2">
    <source>
        <dbReference type="EMBL" id="PKR83050.1"/>
    </source>
</evidence>